<dbReference type="AlphaFoldDB" id="A0A2G1QPE2"/>
<evidence type="ECO:0000313" key="3">
    <source>
        <dbReference type="Proteomes" id="UP000221168"/>
    </source>
</evidence>
<keyword evidence="1" id="KW-0812">Transmembrane</keyword>
<dbReference type="Proteomes" id="UP000221168">
    <property type="component" value="Unassembled WGS sequence"/>
</dbReference>
<gene>
    <name evidence="2" type="ORF">CSC94_09850</name>
</gene>
<dbReference type="EMBL" id="PDVP01000004">
    <property type="protein sequence ID" value="PHP67334.1"/>
    <property type="molecule type" value="Genomic_DNA"/>
</dbReference>
<evidence type="ECO:0000256" key="1">
    <source>
        <dbReference type="SAM" id="Phobius"/>
    </source>
</evidence>
<keyword evidence="1" id="KW-0472">Membrane</keyword>
<reference evidence="2 3" key="1">
    <citation type="submission" date="2017-10" db="EMBL/GenBank/DDBJ databases">
        <title>Sedimentibacterium mangrovi gen. nov., sp. nov., a novel member of family Phyllobacteriacea isolated from mangrove sediment.</title>
        <authorList>
            <person name="Liao H."/>
            <person name="Tian Y."/>
        </authorList>
    </citation>
    <scope>NUCLEOTIDE SEQUENCE [LARGE SCALE GENOMIC DNA]</scope>
    <source>
        <strain evidence="2 3">X9-2-2</strain>
    </source>
</reference>
<protein>
    <submittedName>
        <fullName evidence="2">Uncharacterized protein</fullName>
    </submittedName>
</protein>
<dbReference type="OrthoDB" id="9808451at2"/>
<keyword evidence="1" id="KW-1133">Transmembrane helix</keyword>
<organism evidence="2 3">
    <name type="scientific">Zhengella mangrovi</name>
    <dbReference type="NCBI Taxonomy" id="1982044"/>
    <lineage>
        <taxon>Bacteria</taxon>
        <taxon>Pseudomonadati</taxon>
        <taxon>Pseudomonadota</taxon>
        <taxon>Alphaproteobacteria</taxon>
        <taxon>Hyphomicrobiales</taxon>
        <taxon>Notoacmeibacteraceae</taxon>
        <taxon>Zhengella</taxon>
    </lineage>
</organism>
<name>A0A2G1QPE2_9HYPH</name>
<keyword evidence="3" id="KW-1185">Reference proteome</keyword>
<accession>A0A2G1QPE2</accession>
<proteinExistence type="predicted"/>
<comment type="caution">
    <text evidence="2">The sequence shown here is derived from an EMBL/GenBank/DDBJ whole genome shotgun (WGS) entry which is preliminary data.</text>
</comment>
<feature type="transmembrane region" description="Helical" evidence="1">
    <location>
        <begin position="157"/>
        <end position="177"/>
    </location>
</feature>
<evidence type="ECO:0000313" key="2">
    <source>
        <dbReference type="EMBL" id="PHP67334.1"/>
    </source>
</evidence>
<sequence length="192" mass="21858">MRKLSDVLRVVKSDMADRDDVVVELREAQKMRLDLLVQELKPLIDEIPASHDQFDLALSSGEQPRFWVDATSHVTMGRDKRTYRFLKDTRLGRVVLGETADVKPMADQVARYIGERIVERERAMEGEVAPVARPSEAMSTKDEKAVRPVRESSFWEGFMLFLIGTFAGIGLTIALLWDRLHALGLDFWNRAG</sequence>